<dbReference type="Pfam" id="PF00588">
    <property type="entry name" value="SpoU_methylase"/>
    <property type="match status" value="1"/>
</dbReference>
<keyword evidence="1" id="KW-0489">Methyltransferase</keyword>
<dbReference type="SUPFAM" id="SSF143456">
    <property type="entry name" value="VC0467-like"/>
    <property type="match status" value="1"/>
</dbReference>
<dbReference type="InterPro" id="IPR011016">
    <property type="entry name" value="Znf_RING-CH"/>
</dbReference>
<keyword evidence="10" id="KW-1185">Reference proteome</keyword>
<proteinExistence type="predicted"/>
<dbReference type="EMBL" id="JAAPAO010000948">
    <property type="protein sequence ID" value="KAF4652233.1"/>
    <property type="molecule type" value="Genomic_DNA"/>
</dbReference>
<dbReference type="InterPro" id="IPR003774">
    <property type="entry name" value="AlgH-like"/>
</dbReference>
<feature type="transmembrane region" description="Helical" evidence="7">
    <location>
        <begin position="128"/>
        <end position="158"/>
    </location>
</feature>
<protein>
    <recommendedName>
        <fullName evidence="8">RING-CH-type domain-containing protein</fullName>
    </recommendedName>
</protein>
<evidence type="ECO:0000256" key="6">
    <source>
        <dbReference type="SAM" id="MobiDB-lite"/>
    </source>
</evidence>
<dbReference type="GO" id="GO:0032259">
    <property type="term" value="P:methylation"/>
    <property type="evidence" value="ECO:0007669"/>
    <property type="project" value="UniProtKB-KW"/>
</dbReference>
<name>A0A7J6KY21_PERCH</name>
<evidence type="ECO:0000256" key="4">
    <source>
        <dbReference type="ARBA" id="ARBA00022771"/>
    </source>
</evidence>
<dbReference type="CDD" id="cd16495">
    <property type="entry name" value="RING_CH-C4HC3_MARCH"/>
    <property type="match status" value="1"/>
</dbReference>
<dbReference type="PANTHER" id="PTHR43191:SF2">
    <property type="entry name" value="RRNA METHYLTRANSFERASE 3, MITOCHONDRIAL"/>
    <property type="match status" value="1"/>
</dbReference>
<evidence type="ECO:0000256" key="3">
    <source>
        <dbReference type="ARBA" id="ARBA00022723"/>
    </source>
</evidence>
<keyword evidence="7" id="KW-1133">Transmembrane helix</keyword>
<dbReference type="Gene3D" id="3.40.1740.10">
    <property type="entry name" value="VC0467-like"/>
    <property type="match status" value="1"/>
</dbReference>
<dbReference type="SUPFAM" id="SSF75217">
    <property type="entry name" value="alpha/beta knot"/>
    <property type="match status" value="3"/>
</dbReference>
<dbReference type="InterPro" id="IPR029028">
    <property type="entry name" value="Alpha/beta_knot_MTases"/>
</dbReference>
<dbReference type="GO" id="GO:0008270">
    <property type="term" value="F:zinc ion binding"/>
    <property type="evidence" value="ECO:0007669"/>
    <property type="project" value="UniProtKB-KW"/>
</dbReference>
<evidence type="ECO:0000259" key="8">
    <source>
        <dbReference type="PROSITE" id="PS51292"/>
    </source>
</evidence>
<dbReference type="AlphaFoldDB" id="A0A7J6KY21"/>
<dbReference type="InterPro" id="IPR001537">
    <property type="entry name" value="SpoU_MeTrfase"/>
</dbReference>
<keyword evidence="7" id="KW-0812">Transmembrane</keyword>
<feature type="domain" description="RING-CH-type" evidence="8">
    <location>
        <begin position="37"/>
        <end position="110"/>
    </location>
</feature>
<keyword evidence="7" id="KW-0472">Membrane</keyword>
<evidence type="ECO:0000313" key="10">
    <source>
        <dbReference type="Proteomes" id="UP000591131"/>
    </source>
</evidence>
<gene>
    <name evidence="9" type="ORF">FOL47_011193</name>
</gene>
<dbReference type="InterPro" id="IPR029026">
    <property type="entry name" value="tRNA_m1G_MTases_N"/>
</dbReference>
<evidence type="ECO:0000256" key="5">
    <source>
        <dbReference type="ARBA" id="ARBA00022833"/>
    </source>
</evidence>
<dbReference type="SUPFAM" id="SSF57850">
    <property type="entry name" value="RING/U-box"/>
    <property type="match status" value="1"/>
</dbReference>
<dbReference type="GO" id="GO:0003723">
    <property type="term" value="F:RNA binding"/>
    <property type="evidence" value="ECO:0007669"/>
    <property type="project" value="InterPro"/>
</dbReference>
<evidence type="ECO:0000313" key="9">
    <source>
        <dbReference type="EMBL" id="KAF4652233.1"/>
    </source>
</evidence>
<dbReference type="PROSITE" id="PS51292">
    <property type="entry name" value="ZF_RING_CH"/>
    <property type="match status" value="1"/>
</dbReference>
<feature type="compositionally biased region" description="Polar residues" evidence="6">
    <location>
        <begin position="14"/>
        <end position="23"/>
    </location>
</feature>
<dbReference type="GO" id="GO:0006396">
    <property type="term" value="P:RNA processing"/>
    <property type="evidence" value="ECO:0007669"/>
    <property type="project" value="InterPro"/>
</dbReference>
<feature type="region of interest" description="Disordered" evidence="6">
    <location>
        <begin position="1"/>
        <end position="34"/>
    </location>
</feature>
<dbReference type="Pfam" id="PF12906">
    <property type="entry name" value="RINGv"/>
    <property type="match status" value="1"/>
</dbReference>
<dbReference type="Proteomes" id="UP000591131">
    <property type="component" value="Unassembled WGS sequence"/>
</dbReference>
<dbReference type="GO" id="GO:0008173">
    <property type="term" value="F:RNA methyltransferase activity"/>
    <property type="evidence" value="ECO:0007669"/>
    <property type="project" value="InterPro"/>
</dbReference>
<dbReference type="OrthoDB" id="449054at2759"/>
<dbReference type="Gene3D" id="3.40.1280.10">
    <property type="match status" value="3"/>
</dbReference>
<comment type="caution">
    <text evidence="9">The sequence shown here is derived from an EMBL/GenBank/DDBJ whole genome shotgun (WGS) entry which is preliminary data.</text>
</comment>
<evidence type="ECO:0000256" key="2">
    <source>
        <dbReference type="ARBA" id="ARBA00022679"/>
    </source>
</evidence>
<evidence type="ECO:0000256" key="7">
    <source>
        <dbReference type="SAM" id="Phobius"/>
    </source>
</evidence>
<organism evidence="9 10">
    <name type="scientific">Perkinsus chesapeaki</name>
    <name type="common">Clam parasite</name>
    <name type="synonym">Perkinsus andrewsi</name>
    <dbReference type="NCBI Taxonomy" id="330153"/>
    <lineage>
        <taxon>Eukaryota</taxon>
        <taxon>Sar</taxon>
        <taxon>Alveolata</taxon>
        <taxon>Perkinsozoa</taxon>
        <taxon>Perkinsea</taxon>
        <taxon>Perkinsida</taxon>
        <taxon>Perkinsidae</taxon>
        <taxon>Perkinsus</taxon>
    </lineage>
</organism>
<evidence type="ECO:0000256" key="1">
    <source>
        <dbReference type="ARBA" id="ARBA00022603"/>
    </source>
</evidence>
<sequence length="1224" mass="134351">MSPSTLSHRRESNSDAPTATTVKRNAADHDGDGLSSFDESTELMCRICFSPGENKGNELIAPCMCKGSQKWVHVSCLRRWQRTMQGLFPEDIGNERARKCAVCQSRFSLAPPDRPLWERLWALTKDSVLTIVTITFAIFLNRSLVIVASVAVMLVLAYRCPLVCAAMVIAICASLHSFGIRPVITHDDEGGFRVALIRHGPPVDNFHNGALLIANDNFIGPGSIFFRSVMLVIEHDHLGSLALILNKPLARSSITVSHEEEEKDMEFLTVQGGPVRINEQRRIIHTAPGVPGARVILRSQRQDTVVYLGGEISSVTEAAVGQLPNATHEVNHDEDEDARAIIFDGCARWSPGQLHGELRAGSWRWLNPPWPEEILLSAFKQHGAAVDNGEAMHRNIMNNYGGQLLEFDADRILFSSNGGSILRHSYLLGASGVLFGTTQGNDSRLSMSWARSALRMSMCYKRGGCPVVLNCDIISAIETLKTELGYIVAVNASGYVGKTSMKASDLCCKNSSLDFISKPRVLFVTGGEEPLKADELVEKADVTWKVSALPPAEFSYNVSCALTLALYERFKSGVSPSVGRRRCFSVWTEKYTGASLNDVLHGGESGVKPHTLILLNDVENPGVVASVIRNCHLLGASAVILGSTRGASYTQSFLKTCLRHSMVYCFGGPHLISGVESIKTIRMLSSTDYGYSVGTLSYEHLTDNGIPTVDLSDAADKSGLLKNSFLLMTVDGSRSTPDDPLSYEADFRMQMPFDLGINHSLAIAMLQRYRLTKEWPRPPACTPTVLRKSLSVFWHVDQLLFVLMIAWRCLLKARQARGLSSFAGSFLDNTLNDILRTDTPPHTLLLLDGVRYPGNVGNILANAGKLGCSAVLVGDSRGAQRYSRDFALSALCSSNLVRRGGIPLLLDVDYASTIRYLREEYDYYVVVVENKEVAIEYNGGPRHQRLLLNAIWQLPFVDLSCEAAVQDVLSSSRLLLVGGGELEGVGPSIPPAASVILSIPTVFDHHHSYNVCSAMTLAMFERYRLTRDWHRPPCIPPLLDTELSSLKAEREAAYRYPGNAARLIRYGHSFGVTAVIIAEQMLTEDFYRRTLEYAHYSDLGGPKISGAINLLEVTNVLKNDYGYTACALENKEEAIALGVPWIDLTDTSATSSYLNSPRMLFIAGGEASGVSHDILEIVDCVMSIPTSIGTHHSFNVSYALSIALFERFKCTDTSSTTIREDSVE</sequence>
<dbReference type="InterPro" id="IPR013083">
    <property type="entry name" value="Znf_RING/FYVE/PHD"/>
</dbReference>
<dbReference type="Gene3D" id="3.30.40.10">
    <property type="entry name" value="Zinc/RING finger domain, C3HC4 (zinc finger)"/>
    <property type="match status" value="1"/>
</dbReference>
<dbReference type="PANTHER" id="PTHR43191">
    <property type="entry name" value="RRNA METHYLTRANSFERASE 3"/>
    <property type="match status" value="1"/>
</dbReference>
<keyword evidence="5" id="KW-0862">Zinc</keyword>
<reference evidence="9 10" key="1">
    <citation type="submission" date="2020-04" db="EMBL/GenBank/DDBJ databases">
        <title>Perkinsus chesapeaki whole genome sequence.</title>
        <authorList>
            <person name="Bogema D.R."/>
        </authorList>
    </citation>
    <scope>NUCLEOTIDE SEQUENCE [LARGE SCALE GENOMIC DNA]</scope>
    <source>
        <strain evidence="9">ATCC PRA-425</strain>
    </source>
</reference>
<keyword evidence="2" id="KW-0808">Transferase</keyword>
<dbReference type="Pfam" id="PF02622">
    <property type="entry name" value="DUF179"/>
    <property type="match status" value="1"/>
</dbReference>
<keyword evidence="3" id="KW-0479">Metal-binding</keyword>
<dbReference type="SMART" id="SM00744">
    <property type="entry name" value="RINGv"/>
    <property type="match status" value="1"/>
</dbReference>
<keyword evidence="4" id="KW-0863">Zinc-finger</keyword>
<dbReference type="InterPro" id="IPR051259">
    <property type="entry name" value="rRNA_Methyltransferase"/>
</dbReference>
<accession>A0A7J6KY21</accession>